<protein>
    <submittedName>
        <fullName evidence="1">Uncharacterized protein</fullName>
    </submittedName>
</protein>
<reference evidence="1" key="2">
    <citation type="journal article" date="2015" name="Fish Shellfish Immunol.">
        <title>Early steps in the European eel (Anguilla anguilla)-Vibrio vulnificus interaction in the gills: Role of the RtxA13 toxin.</title>
        <authorList>
            <person name="Callol A."/>
            <person name="Pajuelo D."/>
            <person name="Ebbesson L."/>
            <person name="Teles M."/>
            <person name="MacKenzie S."/>
            <person name="Amaro C."/>
        </authorList>
    </citation>
    <scope>NUCLEOTIDE SEQUENCE</scope>
</reference>
<name>A0A0E9SWE9_ANGAN</name>
<dbReference type="EMBL" id="GBXM01062888">
    <property type="protein sequence ID" value="JAH45689.1"/>
    <property type="molecule type" value="Transcribed_RNA"/>
</dbReference>
<proteinExistence type="predicted"/>
<dbReference type="AlphaFoldDB" id="A0A0E9SWE9"/>
<accession>A0A0E9SWE9</accession>
<organism evidence="1">
    <name type="scientific">Anguilla anguilla</name>
    <name type="common">European freshwater eel</name>
    <name type="synonym">Muraena anguilla</name>
    <dbReference type="NCBI Taxonomy" id="7936"/>
    <lineage>
        <taxon>Eukaryota</taxon>
        <taxon>Metazoa</taxon>
        <taxon>Chordata</taxon>
        <taxon>Craniata</taxon>
        <taxon>Vertebrata</taxon>
        <taxon>Euteleostomi</taxon>
        <taxon>Actinopterygii</taxon>
        <taxon>Neopterygii</taxon>
        <taxon>Teleostei</taxon>
        <taxon>Anguilliformes</taxon>
        <taxon>Anguillidae</taxon>
        <taxon>Anguilla</taxon>
    </lineage>
</organism>
<evidence type="ECO:0000313" key="1">
    <source>
        <dbReference type="EMBL" id="JAH45689.1"/>
    </source>
</evidence>
<reference evidence="1" key="1">
    <citation type="submission" date="2014-11" db="EMBL/GenBank/DDBJ databases">
        <authorList>
            <person name="Amaro Gonzalez C."/>
        </authorList>
    </citation>
    <scope>NUCLEOTIDE SEQUENCE</scope>
</reference>
<sequence length="40" mass="4719">MHQTWPVLESKYTIYKKTSNIYAVNGSNYFGISSLEMCWK</sequence>